<proteinExistence type="predicted"/>
<feature type="domain" description="NodB homology" evidence="1">
    <location>
        <begin position="111"/>
        <end position="303"/>
    </location>
</feature>
<reference evidence="2 3" key="1">
    <citation type="submission" date="2018-10" db="EMBL/GenBank/DDBJ databases">
        <title>Robbsia sp. DHC34, isolated from soil.</title>
        <authorList>
            <person name="Gao Z.-H."/>
            <person name="Qiu L.-H."/>
        </authorList>
    </citation>
    <scope>NUCLEOTIDE SEQUENCE [LARGE SCALE GENOMIC DNA]</scope>
    <source>
        <strain evidence="2 3">DHC34</strain>
    </source>
</reference>
<dbReference type="GO" id="GO:0005975">
    <property type="term" value="P:carbohydrate metabolic process"/>
    <property type="evidence" value="ECO:0007669"/>
    <property type="project" value="InterPro"/>
</dbReference>
<evidence type="ECO:0000259" key="1">
    <source>
        <dbReference type="PROSITE" id="PS51677"/>
    </source>
</evidence>
<accession>A0A494XEM5</accession>
<protein>
    <submittedName>
        <fullName evidence="2">Polysaccharide deacetylase family protein</fullName>
    </submittedName>
</protein>
<dbReference type="PANTHER" id="PTHR10587">
    <property type="entry name" value="GLYCOSYL TRANSFERASE-RELATED"/>
    <property type="match status" value="1"/>
</dbReference>
<dbReference type="Gene3D" id="3.20.20.370">
    <property type="entry name" value="Glycoside hydrolase/deacetylase"/>
    <property type="match status" value="1"/>
</dbReference>
<dbReference type="GO" id="GO:0016810">
    <property type="term" value="F:hydrolase activity, acting on carbon-nitrogen (but not peptide) bonds"/>
    <property type="evidence" value="ECO:0007669"/>
    <property type="project" value="InterPro"/>
</dbReference>
<dbReference type="OrthoDB" id="276604at2"/>
<name>A0A494XEM5_9BURK</name>
<dbReference type="PROSITE" id="PS51677">
    <property type="entry name" value="NODB"/>
    <property type="match status" value="1"/>
</dbReference>
<dbReference type="SUPFAM" id="SSF88713">
    <property type="entry name" value="Glycoside hydrolase/deacetylase"/>
    <property type="match status" value="1"/>
</dbReference>
<comment type="caution">
    <text evidence="2">The sequence shown here is derived from an EMBL/GenBank/DDBJ whole genome shotgun (WGS) entry which is preliminary data.</text>
</comment>
<gene>
    <name evidence="2" type="ORF">D7S86_24185</name>
</gene>
<dbReference type="Proteomes" id="UP000270342">
    <property type="component" value="Unassembled WGS sequence"/>
</dbReference>
<evidence type="ECO:0000313" key="3">
    <source>
        <dbReference type="Proteomes" id="UP000270342"/>
    </source>
</evidence>
<evidence type="ECO:0000313" key="2">
    <source>
        <dbReference type="EMBL" id="RKP46599.1"/>
    </source>
</evidence>
<sequence length="303" mass="32736">MFVGPVLAARATPPRSFTRTGPRGPLVLMPAAPTSTPIARARVRWPAIVRGSAGLHLGAGAITLAAPHLWPWTLGAIVANHAVLATGGLWPRSQWMGSNWIRLPDTPRARTAVALSFDDGPDPNVTPRVLDLLDAAGVKATFFAIGTRVSAHPALAREIVERGHALENHSWRHVHTFSVSGPRAMRREIVEAQRVIADTTGVAPRCFRAPAGLRNPFLDPLLQQLGLQLTSWTRRGFDTREADPMRVCARLLRGLAARDILLLHDGHAAGARDGRPVVLDALPRVLDAIAHAALQPVLLRDML</sequence>
<dbReference type="InterPro" id="IPR011330">
    <property type="entry name" value="Glyco_hydro/deAcase_b/a-brl"/>
</dbReference>
<dbReference type="AlphaFoldDB" id="A0A494XEM5"/>
<dbReference type="EMBL" id="RBZU01000014">
    <property type="protein sequence ID" value="RKP46599.1"/>
    <property type="molecule type" value="Genomic_DNA"/>
</dbReference>
<dbReference type="CDD" id="cd10917">
    <property type="entry name" value="CE4_NodB_like_6s_7s"/>
    <property type="match status" value="1"/>
</dbReference>
<dbReference type="InterPro" id="IPR002509">
    <property type="entry name" value="NODB_dom"/>
</dbReference>
<keyword evidence="3" id="KW-1185">Reference proteome</keyword>
<organism evidence="2 3">
    <name type="scientific">Pararobbsia silviterrae</name>
    <dbReference type="NCBI Taxonomy" id="1792498"/>
    <lineage>
        <taxon>Bacteria</taxon>
        <taxon>Pseudomonadati</taxon>
        <taxon>Pseudomonadota</taxon>
        <taxon>Betaproteobacteria</taxon>
        <taxon>Burkholderiales</taxon>
        <taxon>Burkholderiaceae</taxon>
        <taxon>Pararobbsia</taxon>
    </lineage>
</organism>
<dbReference type="Pfam" id="PF01522">
    <property type="entry name" value="Polysacc_deac_1"/>
    <property type="match status" value="1"/>
</dbReference>
<dbReference type="PANTHER" id="PTHR10587:SF137">
    <property type="entry name" value="4-DEOXY-4-FORMAMIDO-L-ARABINOSE-PHOSPHOUNDECAPRENOL DEFORMYLASE ARND-RELATED"/>
    <property type="match status" value="1"/>
</dbReference>
<dbReference type="InterPro" id="IPR050248">
    <property type="entry name" value="Polysacc_deacetylase_ArnD"/>
</dbReference>